<organism evidence="2 4">
    <name type="scientific">Chryseobacterium vrystaatense</name>
    <dbReference type="NCBI Taxonomy" id="307480"/>
    <lineage>
        <taxon>Bacteria</taxon>
        <taxon>Pseudomonadati</taxon>
        <taxon>Bacteroidota</taxon>
        <taxon>Flavobacteriia</taxon>
        <taxon>Flavobacteriales</taxon>
        <taxon>Weeksellaceae</taxon>
        <taxon>Chryseobacterium group</taxon>
        <taxon>Chryseobacterium</taxon>
    </lineage>
</organism>
<accession>A0A1M4ZPR9</accession>
<keyword evidence="3" id="KW-1185">Reference proteome</keyword>
<dbReference type="Proteomes" id="UP000028719">
    <property type="component" value="Unassembled WGS sequence"/>
</dbReference>
<dbReference type="Proteomes" id="UP000184108">
    <property type="component" value="Unassembled WGS sequence"/>
</dbReference>
<dbReference type="EMBL" id="JPRI01000002">
    <property type="protein sequence ID" value="KFF27250.1"/>
    <property type="molecule type" value="Genomic_DNA"/>
</dbReference>
<dbReference type="AlphaFoldDB" id="A0A1M4ZPR9"/>
<gene>
    <name evidence="1" type="ORF">IW16_08325</name>
    <name evidence="2" type="ORF">SAMN02787073_1662</name>
</gene>
<reference evidence="2" key="3">
    <citation type="submission" date="2016-11" db="EMBL/GenBank/DDBJ databases">
        <authorList>
            <person name="Jaros S."/>
            <person name="Januszkiewicz K."/>
            <person name="Wedrychowicz H."/>
        </authorList>
    </citation>
    <scope>NUCLEOTIDE SEQUENCE [LARGE SCALE GENOMIC DNA]</scope>
    <source>
        <strain evidence="2">YR203</strain>
    </source>
</reference>
<dbReference type="EMBL" id="FQVE01000002">
    <property type="protein sequence ID" value="SHF19925.1"/>
    <property type="molecule type" value="Genomic_DNA"/>
</dbReference>
<reference evidence="1 3" key="1">
    <citation type="submission" date="2014-07" db="EMBL/GenBank/DDBJ databases">
        <title>Genome of Chryseobacterium vrystaatense LMG 22846.</title>
        <authorList>
            <person name="Pipes S.E."/>
            <person name="Stropko S.J."/>
            <person name="Newman J.D."/>
        </authorList>
    </citation>
    <scope>NUCLEOTIDE SEQUENCE [LARGE SCALE GENOMIC DNA]</scope>
    <source>
        <strain evidence="1 3">LMG 22846</strain>
    </source>
</reference>
<evidence type="ECO:0000313" key="4">
    <source>
        <dbReference type="Proteomes" id="UP000184108"/>
    </source>
</evidence>
<protein>
    <submittedName>
        <fullName evidence="2">Uncharacterized protein</fullName>
    </submittedName>
</protein>
<name>A0A1M4ZPR9_9FLAO</name>
<evidence type="ECO:0000313" key="3">
    <source>
        <dbReference type="Proteomes" id="UP000028719"/>
    </source>
</evidence>
<proteinExistence type="predicted"/>
<evidence type="ECO:0000313" key="2">
    <source>
        <dbReference type="EMBL" id="SHF19925.1"/>
    </source>
</evidence>
<reference evidence="4" key="2">
    <citation type="submission" date="2016-11" db="EMBL/GenBank/DDBJ databases">
        <authorList>
            <person name="Varghese N."/>
            <person name="Submissions S."/>
        </authorList>
    </citation>
    <scope>NUCLEOTIDE SEQUENCE [LARGE SCALE GENOMIC DNA]</scope>
    <source>
        <strain evidence="4">YR203</strain>
    </source>
</reference>
<evidence type="ECO:0000313" key="1">
    <source>
        <dbReference type="EMBL" id="KFF27250.1"/>
    </source>
</evidence>
<sequence length="117" mass="12674">MYSQTWEKIMFSFENINIDQYFAEVSHVHNMVQKCKIMKPMSGFKWQPQILIKNYSIMKKLNVSQMENLQGNGPGRNCALMGLATLFAGAIGLSGGPGGAASGVMAGVMGGISMGCF</sequence>